<keyword evidence="7 9" id="KW-0143">Chaperone</keyword>
<evidence type="ECO:0000256" key="6">
    <source>
        <dbReference type="ARBA" id="ARBA00023136"/>
    </source>
</evidence>
<gene>
    <name evidence="11" type="ORF">Amon01_000343600</name>
</gene>
<evidence type="ECO:0000313" key="12">
    <source>
        <dbReference type="Proteomes" id="UP001165063"/>
    </source>
</evidence>
<evidence type="ECO:0000313" key="11">
    <source>
        <dbReference type="EMBL" id="GMG27436.1"/>
    </source>
</evidence>
<dbReference type="Gene3D" id="2.60.120.200">
    <property type="match status" value="1"/>
</dbReference>
<feature type="disulfide bond" evidence="8">
    <location>
        <begin position="234"/>
        <end position="266"/>
    </location>
</feature>
<dbReference type="SUPFAM" id="SSF63887">
    <property type="entry name" value="P-domain of calnexin/calreticulin"/>
    <property type="match status" value="1"/>
</dbReference>
<dbReference type="AlphaFoldDB" id="A0A9W6YRG6"/>
<feature type="compositionally biased region" description="Basic and acidic residues" evidence="10">
    <location>
        <begin position="662"/>
        <end position="679"/>
    </location>
</feature>
<feature type="region of interest" description="Disordered" evidence="10">
    <location>
        <begin position="638"/>
        <end position="679"/>
    </location>
</feature>
<protein>
    <submittedName>
        <fullName evidence="11">Unnamed protein product</fullName>
    </submittedName>
</protein>
<comment type="subcellular location">
    <subcellularLocation>
        <location evidence="1">Endoplasmic reticulum membrane</location>
        <topology evidence="1">Single-pass type I membrane protein</topology>
    </subcellularLocation>
</comment>
<organism evidence="11 12">
    <name type="scientific">Ambrosiozyma monospora</name>
    <name type="common">Yeast</name>
    <name type="synonym">Endomycopsis monosporus</name>
    <dbReference type="NCBI Taxonomy" id="43982"/>
    <lineage>
        <taxon>Eukaryota</taxon>
        <taxon>Fungi</taxon>
        <taxon>Dikarya</taxon>
        <taxon>Ascomycota</taxon>
        <taxon>Saccharomycotina</taxon>
        <taxon>Pichiomycetes</taxon>
        <taxon>Pichiales</taxon>
        <taxon>Pichiaceae</taxon>
        <taxon>Ambrosiozyma</taxon>
    </lineage>
</organism>
<dbReference type="FunFam" id="2.60.120.200:FF:000011">
    <property type="entry name" value="Probable calnexin"/>
    <property type="match status" value="1"/>
</dbReference>
<dbReference type="EMBL" id="BSXU01001437">
    <property type="protein sequence ID" value="GMG27436.1"/>
    <property type="molecule type" value="Genomic_DNA"/>
</dbReference>
<dbReference type="InterPro" id="IPR009033">
    <property type="entry name" value="Calreticulin/calnexin_P_dom_sf"/>
</dbReference>
<keyword evidence="9" id="KW-0732">Signal</keyword>
<evidence type="ECO:0000256" key="7">
    <source>
        <dbReference type="ARBA" id="ARBA00023186"/>
    </source>
</evidence>
<dbReference type="PANTHER" id="PTHR11073">
    <property type="entry name" value="CALRETICULIN AND CALNEXIN"/>
    <property type="match status" value="1"/>
</dbReference>
<dbReference type="InterPro" id="IPR018124">
    <property type="entry name" value="Calret/calnex_CS"/>
</dbReference>
<proteinExistence type="inferred from homology"/>
<dbReference type="InterPro" id="IPR013320">
    <property type="entry name" value="ConA-like_dom_sf"/>
</dbReference>
<evidence type="ECO:0000256" key="2">
    <source>
        <dbReference type="ARBA" id="ARBA00010983"/>
    </source>
</evidence>
<dbReference type="PROSITE" id="PS00803">
    <property type="entry name" value="CALRETICULIN_1"/>
    <property type="match status" value="1"/>
</dbReference>
<evidence type="ECO:0000256" key="4">
    <source>
        <dbReference type="ARBA" id="ARBA00022824"/>
    </source>
</evidence>
<name>A0A9W6YRG6_AMBMO</name>
<evidence type="ECO:0000256" key="3">
    <source>
        <dbReference type="ARBA" id="ARBA00022692"/>
    </source>
</evidence>
<feature type="chain" id="PRO_5041019190" evidence="9">
    <location>
        <begin position="20"/>
        <end position="679"/>
    </location>
</feature>
<keyword evidence="5 9" id="KW-1133">Transmembrane helix</keyword>
<dbReference type="GO" id="GO:0036503">
    <property type="term" value="P:ERAD pathway"/>
    <property type="evidence" value="ECO:0007669"/>
    <property type="project" value="TreeGrafter"/>
</dbReference>
<dbReference type="OrthoDB" id="1938156at2759"/>
<evidence type="ECO:0000256" key="1">
    <source>
        <dbReference type="ARBA" id="ARBA00004115"/>
    </source>
</evidence>
<evidence type="ECO:0000256" key="5">
    <source>
        <dbReference type="ARBA" id="ARBA00022989"/>
    </source>
</evidence>
<evidence type="ECO:0000256" key="10">
    <source>
        <dbReference type="SAM" id="MobiDB-lite"/>
    </source>
</evidence>
<sequence>MSTAQNASMCSCCWKLTIACQVTTRCCLNLAVRSGWNFPAKKNETCRLCAWASANSQTASSAPLVRTYLNVPFPIPVKVSNTNYQDEFESTDPIEPIDKINHFTMKITSLALATSIVLATGAAAKSDTDDLEHPVYKPYSKKLTPGAFFEQFDDDWKTRWKVSHAKKNDEFTYNGEWSVEESTVNPGFKGDKGLVVKSEAAHHAISARLPEVFDNTDNTLVLQYEVKLQNGLDCGGAYVKLLSAEGQPEEFNNESPYQVMFGPDKCATTNKVHFIIRRKNPNTGEYEEKALQVPPMGRIVKTTSLYTLIIKPTQEFEIRIDGEVVRAGSFDDERFFNFKAEAEIDDPNDEKPEDWVDQKKIRDPNAVKPDDWDEEAPYLIADRDATKPEDWDESAPTEIPDPKAEKPEFWDDEEDGKWEAPTIPNPACEEHGCGEWTAPTIKNPLYKGKWLAPLVDNPDYKGEWAPRKIANPAYFEDQTPSNLEPIGSLGFELWTMTDSILFDNIYLGHSIEEAETIGNATFVPKHVIEEKVAAASAPKPQFEPEEPPSLRDQKAEKSTISQIYDETIGQFVEYAFELLIKFNFFVNDVVRDPVNTLLERPVEAFVYSGLFVSALTFAFASWAALMYLLTKLFTSPLPQAPVADKKSKREPKIVEVEDEKDTAEASESKKNETEAVKRH</sequence>
<keyword evidence="6 9" id="KW-0472">Membrane</keyword>
<dbReference type="InterPro" id="IPR001580">
    <property type="entry name" value="Calret/calnex"/>
</dbReference>
<feature type="signal peptide" evidence="9">
    <location>
        <begin position="1"/>
        <end position="19"/>
    </location>
</feature>
<dbReference type="Proteomes" id="UP001165063">
    <property type="component" value="Unassembled WGS sequence"/>
</dbReference>
<keyword evidence="8" id="KW-1015">Disulfide bond</keyword>
<keyword evidence="12" id="KW-1185">Reference proteome</keyword>
<feature type="compositionally biased region" description="Basic and acidic residues" evidence="10">
    <location>
        <begin position="400"/>
        <end position="409"/>
    </location>
</feature>
<dbReference type="GO" id="GO:0005509">
    <property type="term" value="F:calcium ion binding"/>
    <property type="evidence" value="ECO:0007669"/>
    <property type="project" value="InterPro"/>
</dbReference>
<dbReference type="GO" id="GO:0005789">
    <property type="term" value="C:endoplasmic reticulum membrane"/>
    <property type="evidence" value="ECO:0007669"/>
    <property type="project" value="UniProtKB-SubCell"/>
</dbReference>
<dbReference type="SUPFAM" id="SSF49899">
    <property type="entry name" value="Concanavalin A-like lectins/glucanases"/>
    <property type="match status" value="2"/>
</dbReference>
<evidence type="ECO:0000256" key="9">
    <source>
        <dbReference type="RuleBase" id="RU362126"/>
    </source>
</evidence>
<keyword evidence="4 9" id="KW-0256">Endoplasmic reticulum</keyword>
<feature type="compositionally biased region" description="Basic and acidic residues" evidence="10">
    <location>
        <begin position="643"/>
        <end position="655"/>
    </location>
</feature>
<dbReference type="PRINTS" id="PR00626">
    <property type="entry name" value="CALRETICULIN"/>
</dbReference>
<keyword evidence="3 9" id="KW-0812">Transmembrane</keyword>
<dbReference type="FunFam" id="2.10.250.10:FF:000001">
    <property type="entry name" value="Calnexin homolog"/>
    <property type="match status" value="1"/>
</dbReference>
<reference evidence="11" key="1">
    <citation type="submission" date="2023-04" db="EMBL/GenBank/DDBJ databases">
        <title>Ambrosiozyma monospora NBRC 1965.</title>
        <authorList>
            <person name="Ichikawa N."/>
            <person name="Sato H."/>
            <person name="Tonouchi N."/>
        </authorList>
    </citation>
    <scope>NUCLEOTIDE SEQUENCE</scope>
    <source>
        <strain evidence="11">NBRC 1965</strain>
    </source>
</reference>
<comment type="similarity">
    <text evidence="2 9">Belongs to the calreticulin family.</text>
</comment>
<feature type="region of interest" description="Disordered" evidence="10">
    <location>
        <begin position="534"/>
        <end position="555"/>
    </location>
</feature>
<feature type="region of interest" description="Disordered" evidence="10">
    <location>
        <begin position="382"/>
        <end position="409"/>
    </location>
</feature>
<accession>A0A9W6YRG6</accession>
<dbReference type="Pfam" id="PF00262">
    <property type="entry name" value="Calreticulin"/>
    <property type="match status" value="1"/>
</dbReference>
<feature type="transmembrane region" description="Helical" evidence="9">
    <location>
        <begin position="605"/>
        <end position="629"/>
    </location>
</feature>
<dbReference type="PROSITE" id="PS00804">
    <property type="entry name" value="CALRETICULIN_2"/>
    <property type="match status" value="1"/>
</dbReference>
<dbReference type="Gene3D" id="2.10.250.10">
    <property type="entry name" value="Calreticulin/calnexin, P domain"/>
    <property type="match status" value="1"/>
</dbReference>
<evidence type="ECO:0000256" key="8">
    <source>
        <dbReference type="PIRSR" id="PIRSR601580-3"/>
    </source>
</evidence>
<comment type="caution">
    <text evidence="11">The sequence shown here is derived from an EMBL/GenBank/DDBJ whole genome shotgun (WGS) entry which is preliminary data.</text>
</comment>
<dbReference type="GO" id="GO:0006457">
    <property type="term" value="P:protein folding"/>
    <property type="evidence" value="ECO:0007669"/>
    <property type="project" value="InterPro"/>
</dbReference>
<dbReference type="GO" id="GO:0051082">
    <property type="term" value="F:unfolded protein binding"/>
    <property type="evidence" value="ECO:0007669"/>
    <property type="project" value="InterPro"/>
</dbReference>
<dbReference type="PANTHER" id="PTHR11073:SF1">
    <property type="entry name" value="CALNEXIN 14D-RELATED"/>
    <property type="match status" value="1"/>
</dbReference>